<gene>
    <name evidence="6" type="ORF">ACHHYP_12986</name>
</gene>
<dbReference type="Pfam" id="PF00335">
    <property type="entry name" value="Tetraspanin"/>
    <property type="match status" value="1"/>
</dbReference>
<protein>
    <submittedName>
        <fullName evidence="6">Transmembrane protein</fullName>
    </submittedName>
</protein>
<keyword evidence="4 5" id="KW-0472">Membrane</keyword>
<evidence type="ECO:0000313" key="7">
    <source>
        <dbReference type="Proteomes" id="UP000243579"/>
    </source>
</evidence>
<evidence type="ECO:0000256" key="2">
    <source>
        <dbReference type="ARBA" id="ARBA00022692"/>
    </source>
</evidence>
<evidence type="ECO:0000256" key="3">
    <source>
        <dbReference type="ARBA" id="ARBA00022989"/>
    </source>
</evidence>
<keyword evidence="7" id="KW-1185">Reference proteome</keyword>
<evidence type="ECO:0000256" key="1">
    <source>
        <dbReference type="ARBA" id="ARBA00004141"/>
    </source>
</evidence>
<dbReference type="Proteomes" id="UP000243579">
    <property type="component" value="Unassembled WGS sequence"/>
</dbReference>
<dbReference type="AlphaFoldDB" id="A0A1V9YG82"/>
<reference evidence="6 7" key="1">
    <citation type="journal article" date="2014" name="Genome Biol. Evol.">
        <title>The secreted proteins of Achlya hypogyna and Thraustotheca clavata identify the ancestral oomycete secretome and reveal gene acquisitions by horizontal gene transfer.</title>
        <authorList>
            <person name="Misner I."/>
            <person name="Blouin N."/>
            <person name="Leonard G."/>
            <person name="Richards T.A."/>
            <person name="Lane C.E."/>
        </authorList>
    </citation>
    <scope>NUCLEOTIDE SEQUENCE [LARGE SCALE GENOMIC DNA]</scope>
    <source>
        <strain evidence="6 7">ATCC 48635</strain>
    </source>
</reference>
<feature type="transmembrane region" description="Helical" evidence="5">
    <location>
        <begin position="88"/>
        <end position="109"/>
    </location>
</feature>
<feature type="transmembrane region" description="Helical" evidence="5">
    <location>
        <begin position="12"/>
        <end position="34"/>
    </location>
</feature>
<comment type="subcellular location">
    <subcellularLocation>
        <location evidence="1">Membrane</location>
        <topology evidence="1">Multi-pass membrane protein</topology>
    </subcellularLocation>
</comment>
<dbReference type="InterPro" id="IPR018499">
    <property type="entry name" value="Tetraspanin/Peripherin"/>
</dbReference>
<accession>A0A1V9YG82</accession>
<organism evidence="6 7">
    <name type="scientific">Achlya hypogyna</name>
    <name type="common">Oomycete</name>
    <name type="synonym">Protoachlya hypogyna</name>
    <dbReference type="NCBI Taxonomy" id="1202772"/>
    <lineage>
        <taxon>Eukaryota</taxon>
        <taxon>Sar</taxon>
        <taxon>Stramenopiles</taxon>
        <taxon>Oomycota</taxon>
        <taxon>Saprolegniomycetes</taxon>
        <taxon>Saprolegniales</taxon>
        <taxon>Achlyaceae</taxon>
        <taxon>Achlya</taxon>
    </lineage>
</organism>
<dbReference type="EMBL" id="JNBR01001837">
    <property type="protein sequence ID" value="OQR84744.1"/>
    <property type="molecule type" value="Genomic_DNA"/>
</dbReference>
<dbReference type="GO" id="GO:0016020">
    <property type="term" value="C:membrane"/>
    <property type="evidence" value="ECO:0007669"/>
    <property type="project" value="UniProtKB-SubCell"/>
</dbReference>
<evidence type="ECO:0000256" key="5">
    <source>
        <dbReference type="SAM" id="Phobius"/>
    </source>
</evidence>
<keyword evidence="2 5" id="KW-0812">Transmembrane</keyword>
<evidence type="ECO:0000313" key="6">
    <source>
        <dbReference type="EMBL" id="OQR84744.1"/>
    </source>
</evidence>
<name>A0A1V9YG82_ACHHY</name>
<comment type="caution">
    <text evidence="6">The sequence shown here is derived from an EMBL/GenBank/DDBJ whole genome shotgun (WGS) entry which is preliminary data.</text>
</comment>
<feature type="transmembrane region" description="Helical" evidence="5">
    <location>
        <begin position="46"/>
        <end position="67"/>
    </location>
</feature>
<keyword evidence="3 5" id="KW-1133">Transmembrane helix</keyword>
<sequence length="265" mass="28572">MIGFSVVAKRFLNLWNFLVLALACAVLIVTIYILTCQSDVHAVPSLGYIAAVVCAGILVFLSGLGLYGLRRHRHCITTGKRNFALGSYVILGLATGVVLVLAGSVALTLNSVVAESQGIDFADVRVGYLEEAMIESLHSYAEATPAGWTNMQNNWFCCGYYNTTALADFIELEAAAHARTLNAMPGIYCTTNCTTGLAACPKPTQTWCRDVFLKNAATNNAYVGWTSVVAGGAQLFAIVLGVYILMCDIRMLQQKSSRHLVQEKA</sequence>
<feature type="transmembrane region" description="Helical" evidence="5">
    <location>
        <begin position="222"/>
        <end position="246"/>
    </location>
</feature>
<proteinExistence type="predicted"/>
<evidence type="ECO:0000256" key="4">
    <source>
        <dbReference type="ARBA" id="ARBA00023136"/>
    </source>
</evidence>
<dbReference type="OrthoDB" id="71034at2759"/>